<dbReference type="CDD" id="cd06581">
    <property type="entry name" value="TM_PBP1_LivM_like"/>
    <property type="match status" value="1"/>
</dbReference>
<dbReference type="GO" id="GO:0015188">
    <property type="term" value="F:L-isoleucine transmembrane transporter activity"/>
    <property type="evidence" value="ECO:0007669"/>
    <property type="project" value="TreeGrafter"/>
</dbReference>
<accession>A0A3M4A0W4</accession>
<dbReference type="Proteomes" id="UP000276587">
    <property type="component" value="Unassembled WGS sequence"/>
</dbReference>
<dbReference type="Pfam" id="PF00005">
    <property type="entry name" value="ABC_tran"/>
    <property type="match status" value="1"/>
</dbReference>
<evidence type="ECO:0000256" key="9">
    <source>
        <dbReference type="SAM" id="Phobius"/>
    </source>
</evidence>
<feature type="transmembrane region" description="Helical" evidence="9">
    <location>
        <begin position="277"/>
        <end position="297"/>
    </location>
</feature>
<feature type="transmembrane region" description="Helical" evidence="9">
    <location>
        <begin position="56"/>
        <end position="75"/>
    </location>
</feature>
<evidence type="ECO:0000256" key="6">
    <source>
        <dbReference type="ARBA" id="ARBA00022840"/>
    </source>
</evidence>
<gene>
    <name evidence="11" type="ORF">ALQ29_02947</name>
</gene>
<evidence type="ECO:0000256" key="4">
    <source>
        <dbReference type="ARBA" id="ARBA00022692"/>
    </source>
</evidence>
<feature type="transmembrane region" description="Helical" evidence="9">
    <location>
        <begin position="81"/>
        <end position="101"/>
    </location>
</feature>
<evidence type="ECO:0000256" key="5">
    <source>
        <dbReference type="ARBA" id="ARBA00022741"/>
    </source>
</evidence>
<dbReference type="InterPro" id="IPR051120">
    <property type="entry name" value="ABC_AA/LPS_Transport"/>
</dbReference>
<dbReference type="GO" id="GO:0005886">
    <property type="term" value="C:plasma membrane"/>
    <property type="evidence" value="ECO:0007669"/>
    <property type="project" value="UniProtKB-SubCell"/>
</dbReference>
<dbReference type="FunFam" id="3.40.50.300:FF:000421">
    <property type="entry name" value="Branched-chain amino acid ABC transporter ATP-binding protein"/>
    <property type="match status" value="1"/>
</dbReference>
<evidence type="ECO:0000259" key="10">
    <source>
        <dbReference type="PROSITE" id="PS50893"/>
    </source>
</evidence>
<dbReference type="GO" id="GO:0042941">
    <property type="term" value="P:D-alanine transmembrane transport"/>
    <property type="evidence" value="ECO:0007669"/>
    <property type="project" value="TreeGrafter"/>
</dbReference>
<dbReference type="Pfam" id="PF12399">
    <property type="entry name" value="BCA_ABC_TP_C"/>
    <property type="match status" value="1"/>
</dbReference>
<dbReference type="InterPro" id="IPR032823">
    <property type="entry name" value="BCA_ABC_TP_C"/>
</dbReference>
<dbReference type="PROSITE" id="PS50893">
    <property type="entry name" value="ABC_TRANSPORTER_2"/>
    <property type="match status" value="1"/>
</dbReference>
<dbReference type="InterPro" id="IPR003593">
    <property type="entry name" value="AAA+_ATPase"/>
</dbReference>
<keyword evidence="8 9" id="KW-0472">Membrane</keyword>
<keyword evidence="6" id="KW-0067">ATP-binding</keyword>
<dbReference type="InterPro" id="IPR043428">
    <property type="entry name" value="LivM-like"/>
</dbReference>
<keyword evidence="7 9" id="KW-1133">Transmembrane helix</keyword>
<feature type="transmembrane region" description="Helical" evidence="9">
    <location>
        <begin position="30"/>
        <end position="49"/>
    </location>
</feature>
<dbReference type="EMBL" id="RBQF01000408">
    <property type="protein sequence ID" value="RMP00036.1"/>
    <property type="molecule type" value="Genomic_DNA"/>
</dbReference>
<dbReference type="GO" id="GO:0016887">
    <property type="term" value="F:ATP hydrolysis activity"/>
    <property type="evidence" value="ECO:0007669"/>
    <property type="project" value="InterPro"/>
</dbReference>
<evidence type="ECO:0000256" key="3">
    <source>
        <dbReference type="ARBA" id="ARBA00022475"/>
    </source>
</evidence>
<evidence type="ECO:0000256" key="7">
    <source>
        <dbReference type="ARBA" id="ARBA00022989"/>
    </source>
</evidence>
<dbReference type="GO" id="GO:1903806">
    <property type="term" value="P:L-isoleucine import across plasma membrane"/>
    <property type="evidence" value="ECO:0007669"/>
    <property type="project" value="TreeGrafter"/>
</dbReference>
<evidence type="ECO:0000313" key="12">
    <source>
        <dbReference type="Proteomes" id="UP000276587"/>
    </source>
</evidence>
<feature type="transmembrane region" description="Helical" evidence="9">
    <location>
        <begin position="108"/>
        <end position="126"/>
    </location>
</feature>
<keyword evidence="12" id="KW-1185">Reference proteome</keyword>
<comment type="subcellular location">
    <subcellularLocation>
        <location evidence="1">Cell inner membrane</location>
        <topology evidence="1">Multi-pass membrane protein</topology>
    </subcellularLocation>
</comment>
<proteinExistence type="predicted"/>
<dbReference type="PANTHER" id="PTHR45772">
    <property type="entry name" value="CONSERVED COMPONENT OF ABC TRANSPORTER FOR NATURAL AMINO ACIDS-RELATED"/>
    <property type="match status" value="1"/>
</dbReference>
<name>A0A3M4A0W4_PSEMA</name>
<dbReference type="GO" id="GO:0015192">
    <property type="term" value="F:L-phenylalanine transmembrane transporter activity"/>
    <property type="evidence" value="ECO:0007669"/>
    <property type="project" value="TreeGrafter"/>
</dbReference>
<feature type="transmembrane region" description="Helical" evidence="9">
    <location>
        <begin position="156"/>
        <end position="175"/>
    </location>
</feature>
<protein>
    <recommendedName>
        <fullName evidence="10">ABC transporter domain-containing protein</fullName>
    </recommendedName>
</protein>
<evidence type="ECO:0000256" key="8">
    <source>
        <dbReference type="ARBA" id="ARBA00023136"/>
    </source>
</evidence>
<dbReference type="RefSeq" id="WP_064053032.1">
    <property type="nucleotide sequence ID" value="NZ_RBPW01000024.1"/>
</dbReference>
<keyword evidence="3" id="KW-1003">Cell membrane</keyword>
<dbReference type="CDD" id="cd03219">
    <property type="entry name" value="ABC_Mj1267_LivG_branched"/>
    <property type="match status" value="1"/>
</dbReference>
<keyword evidence="2" id="KW-0813">Transport</keyword>
<dbReference type="SUPFAM" id="SSF52540">
    <property type="entry name" value="P-loop containing nucleoside triphosphate hydrolases"/>
    <property type="match status" value="1"/>
</dbReference>
<dbReference type="SMART" id="SM00382">
    <property type="entry name" value="AAA"/>
    <property type="match status" value="1"/>
</dbReference>
<keyword evidence="5" id="KW-0547">Nucleotide-binding</keyword>
<feature type="transmembrane region" description="Helical" evidence="9">
    <location>
        <begin position="205"/>
        <end position="222"/>
    </location>
</feature>
<dbReference type="Pfam" id="PF02653">
    <property type="entry name" value="BPD_transp_2"/>
    <property type="match status" value="1"/>
</dbReference>
<feature type="transmembrane region" description="Helical" evidence="9">
    <location>
        <begin position="329"/>
        <end position="353"/>
    </location>
</feature>
<dbReference type="InterPro" id="IPR003439">
    <property type="entry name" value="ABC_transporter-like_ATP-bd"/>
</dbReference>
<sequence>MRNVQLLVSCLLLLVAAVLPLAFPNPYYLHLVVVIGIYAVLLFGMDILVGYTGEVSLGHAGLFAVGAYTAGLIATKLGLPFYVAVPAAMAVTAVFGGILAFPALRVTGPYLAMVTLAFSTIILILINEMAFLTNGPQGLQVLKPVFFEHRLSSQEFYYVVLAAVVLSFIAVTRILHSPLGRAFAALRGSPMAADCMGVNVYRYKVIAFVISATFAGLAGSLFSYSEEYIAPNGFGFELNVLFLLALILGGKKSRVGALIGASVVVLLPNWLSDLALFHSLVVGLAVIVAITVGFGIFQKRLTPRQIAIPSLALVAFVVFAFNIDDITEQRLTIFGLMMLAVIYYLPNGVIGFLKAPFSRFSKDQASIVSTNRPRSVNLWDKGADRTPSNEPIFQAESIVMQFGGLKALNSVCLSVARGSIHGLIGPNGSGKSTMMNVITGIYVPTVGVAQFEGHSIVGRSPSKIALGGIARTFQNVQLFGEMSVLENVLVAFNHTFQRGLPSILLNLPGYQAEQLQAREKALNILDFIGLKALRSEQARNLPYGKQRLLEIGRALALQPKLLLLDEPAAGLTAADIAELVQIIKKIKDHGVTVVLIEHHMDMVMSICDTVTVLDFGQKIAEGKPADVQSNPRVIEAYLGGSAAEAVVPAPQVERISPPVLVQKGA</sequence>
<reference evidence="11 12" key="1">
    <citation type="submission" date="2018-08" db="EMBL/GenBank/DDBJ databases">
        <title>Recombination of ecologically and evolutionarily significant loci maintains genetic cohesion in the Pseudomonas syringae species complex.</title>
        <authorList>
            <person name="Dillon M."/>
            <person name="Thakur S."/>
            <person name="Almeida R.N.D."/>
            <person name="Weir B.S."/>
            <person name="Guttman D.S."/>
        </authorList>
    </citation>
    <scope>NUCLEOTIDE SEQUENCE [LARGE SCALE GENOMIC DNA]</scope>
    <source>
        <strain evidence="11 12">ICMP 3555</strain>
    </source>
</reference>
<dbReference type="GO" id="GO:0005524">
    <property type="term" value="F:ATP binding"/>
    <property type="evidence" value="ECO:0007669"/>
    <property type="project" value="UniProtKB-KW"/>
</dbReference>
<dbReference type="GO" id="GO:0005304">
    <property type="term" value="F:L-valine transmembrane transporter activity"/>
    <property type="evidence" value="ECO:0007669"/>
    <property type="project" value="TreeGrafter"/>
</dbReference>
<evidence type="ECO:0000313" key="11">
    <source>
        <dbReference type="EMBL" id="RMP00036.1"/>
    </source>
</evidence>
<comment type="caution">
    <text evidence="11">The sequence shown here is derived from an EMBL/GenBank/DDBJ whole genome shotgun (WGS) entry which is preliminary data.</text>
</comment>
<evidence type="ECO:0000256" key="1">
    <source>
        <dbReference type="ARBA" id="ARBA00004429"/>
    </source>
</evidence>
<dbReference type="Gene3D" id="3.40.50.300">
    <property type="entry name" value="P-loop containing nucleotide triphosphate hydrolases"/>
    <property type="match status" value="1"/>
</dbReference>
<keyword evidence="4 9" id="KW-0812">Transmembrane</keyword>
<dbReference type="GO" id="GO:0015808">
    <property type="term" value="P:L-alanine transport"/>
    <property type="evidence" value="ECO:0007669"/>
    <property type="project" value="TreeGrafter"/>
</dbReference>
<dbReference type="InterPro" id="IPR027417">
    <property type="entry name" value="P-loop_NTPase"/>
</dbReference>
<feature type="domain" description="ABC transporter" evidence="10">
    <location>
        <begin position="393"/>
        <end position="640"/>
    </location>
</feature>
<feature type="transmembrane region" description="Helical" evidence="9">
    <location>
        <begin position="228"/>
        <end position="248"/>
    </location>
</feature>
<dbReference type="InterPro" id="IPR001851">
    <property type="entry name" value="ABC_transp_permease"/>
</dbReference>
<organism evidence="11 12">
    <name type="scientific">Pseudomonas marginalis pv. marginalis</name>
    <dbReference type="NCBI Taxonomy" id="97473"/>
    <lineage>
        <taxon>Bacteria</taxon>
        <taxon>Pseudomonadati</taxon>
        <taxon>Pseudomonadota</taxon>
        <taxon>Gammaproteobacteria</taxon>
        <taxon>Pseudomonadales</taxon>
        <taxon>Pseudomonadaceae</taxon>
        <taxon>Pseudomonas</taxon>
    </lineage>
</organism>
<evidence type="ECO:0000256" key="2">
    <source>
        <dbReference type="ARBA" id="ARBA00022448"/>
    </source>
</evidence>
<dbReference type="GO" id="GO:1903805">
    <property type="term" value="P:L-valine import across plasma membrane"/>
    <property type="evidence" value="ECO:0007669"/>
    <property type="project" value="TreeGrafter"/>
</dbReference>
<dbReference type="AlphaFoldDB" id="A0A3M4A0W4"/>
<feature type="transmembrane region" description="Helical" evidence="9">
    <location>
        <begin position="306"/>
        <end position="323"/>
    </location>
</feature>
<dbReference type="PANTHER" id="PTHR45772:SF7">
    <property type="entry name" value="AMINO ACID ABC TRANSPORTER ATP-BINDING PROTEIN"/>
    <property type="match status" value="1"/>
</dbReference>